<dbReference type="Proteomes" id="UP000029994">
    <property type="component" value="Unassembled WGS sequence"/>
</dbReference>
<evidence type="ECO:0000256" key="1">
    <source>
        <dbReference type="SAM" id="MobiDB-lite"/>
    </source>
</evidence>
<proteinExistence type="predicted"/>
<protein>
    <submittedName>
        <fullName evidence="2">Uncharacterized protein</fullName>
    </submittedName>
</protein>
<keyword evidence="3" id="KW-1185">Reference proteome</keyword>
<evidence type="ECO:0000313" key="2">
    <source>
        <dbReference type="EMBL" id="KGK11676.1"/>
    </source>
</evidence>
<name>A0A099LW50_9VIBR</name>
<gene>
    <name evidence="2" type="ORF">EA26_10315</name>
</gene>
<accession>A0A099LW50</accession>
<comment type="caution">
    <text evidence="2">The sequence shown here is derived from an EMBL/GenBank/DDBJ whole genome shotgun (WGS) entry which is preliminary data.</text>
</comment>
<dbReference type="EMBL" id="JMCG01000001">
    <property type="protein sequence ID" value="KGK11676.1"/>
    <property type="molecule type" value="Genomic_DNA"/>
</dbReference>
<feature type="region of interest" description="Disordered" evidence="1">
    <location>
        <begin position="54"/>
        <end position="75"/>
    </location>
</feature>
<sequence>MRFVRADRISAVEPAAWSLNLDKSPKLCNGYLLAIGLLNRDDLPVMAGVLSLKKSSNNKANRKPKQVENQRSVVR</sequence>
<dbReference type="RefSeq" id="WP_039427229.1">
    <property type="nucleotide sequence ID" value="NZ_CP061844.1"/>
</dbReference>
<dbReference type="GeneID" id="43683570"/>
<dbReference type="AlphaFoldDB" id="A0A099LW50"/>
<organism evidence="2 3">
    <name type="scientific">Vibrio navarrensis</name>
    <dbReference type="NCBI Taxonomy" id="29495"/>
    <lineage>
        <taxon>Bacteria</taxon>
        <taxon>Pseudomonadati</taxon>
        <taxon>Pseudomonadota</taxon>
        <taxon>Gammaproteobacteria</taxon>
        <taxon>Vibrionales</taxon>
        <taxon>Vibrionaceae</taxon>
        <taxon>Vibrio</taxon>
    </lineage>
</organism>
<evidence type="ECO:0000313" key="3">
    <source>
        <dbReference type="Proteomes" id="UP000029994"/>
    </source>
</evidence>
<reference evidence="2 3" key="1">
    <citation type="submission" date="2014-04" db="EMBL/GenBank/DDBJ databases">
        <title>Genome sequencing of Vibrio navarrensis strains.</title>
        <authorList>
            <person name="Gladney L.M."/>
            <person name="Katz L.S."/>
            <person name="Marino-Ramirez L."/>
            <person name="Jordan I.K."/>
        </authorList>
    </citation>
    <scope>NUCLEOTIDE SEQUENCE [LARGE SCALE GENOMIC DNA]</scope>
    <source>
        <strain evidence="2 3">ATCC 51183</strain>
    </source>
</reference>